<evidence type="ECO:0000313" key="3">
    <source>
        <dbReference type="Proteomes" id="UP000290932"/>
    </source>
</evidence>
<dbReference type="Proteomes" id="UP000290932">
    <property type="component" value="Unassembled WGS sequence"/>
</dbReference>
<dbReference type="EMBL" id="LHQS01000002">
    <property type="protein sequence ID" value="RXE56078.1"/>
    <property type="molecule type" value="Genomic_DNA"/>
</dbReference>
<dbReference type="AlphaFoldDB" id="A0A498H0D2"/>
<evidence type="ECO:0000313" key="2">
    <source>
        <dbReference type="EMBL" id="RXE56078.1"/>
    </source>
</evidence>
<keyword evidence="1" id="KW-1133">Transmembrane helix</keyword>
<keyword evidence="3" id="KW-1185">Reference proteome</keyword>
<feature type="transmembrane region" description="Helical" evidence="1">
    <location>
        <begin position="7"/>
        <end position="24"/>
    </location>
</feature>
<accession>A0A498H0D2</accession>
<sequence>MKDITPVIKLIGGLIIIFIILKVIEDFFHITSLIQSVVSSIPYINDIILLLIAGAIMIAIEKKL</sequence>
<comment type="caution">
    <text evidence="2">The sequence shown here is derived from an EMBL/GenBank/DDBJ whole genome shotgun (WGS) entry which is preliminary data.</text>
</comment>
<name>A0A498H0D2_9EURY</name>
<dbReference type="RefSeq" id="WP_128693807.1">
    <property type="nucleotide sequence ID" value="NZ_LHQS01000002.1"/>
</dbReference>
<organism evidence="2 3">
    <name type="scientific">Methanoculleus taiwanensis</name>
    <dbReference type="NCBI Taxonomy" id="1550565"/>
    <lineage>
        <taxon>Archaea</taxon>
        <taxon>Methanobacteriati</taxon>
        <taxon>Methanobacteriota</taxon>
        <taxon>Stenosarchaea group</taxon>
        <taxon>Methanomicrobia</taxon>
        <taxon>Methanomicrobiales</taxon>
        <taxon>Methanomicrobiaceae</taxon>
        <taxon>Methanoculleus</taxon>
    </lineage>
</organism>
<feature type="transmembrane region" description="Helical" evidence="1">
    <location>
        <begin position="36"/>
        <end position="60"/>
    </location>
</feature>
<reference evidence="2 3" key="1">
    <citation type="journal article" date="2015" name="Int. J. Syst. Evol. Microbiol.">
        <title>Methanoculleus taiwanensis sp. nov., a methanogen isolated from deep marine sediment at the deformation front area near Taiwan.</title>
        <authorList>
            <person name="Weng C.Y."/>
            <person name="Chen S.C."/>
            <person name="Lai M.C."/>
            <person name="Wu S.Y."/>
            <person name="Lin S."/>
            <person name="Yang T.F."/>
            <person name="Chen P.C."/>
        </authorList>
    </citation>
    <scope>NUCLEOTIDE SEQUENCE [LARGE SCALE GENOMIC DNA]</scope>
    <source>
        <strain evidence="2 3">CYW4</strain>
    </source>
</reference>
<keyword evidence="1" id="KW-0812">Transmembrane</keyword>
<protein>
    <submittedName>
        <fullName evidence="2">Uncharacterized protein</fullName>
    </submittedName>
</protein>
<proteinExistence type="predicted"/>
<keyword evidence="1" id="KW-0472">Membrane</keyword>
<evidence type="ECO:0000256" key="1">
    <source>
        <dbReference type="SAM" id="Phobius"/>
    </source>
</evidence>
<gene>
    <name evidence="2" type="ORF">ABH15_07790</name>
</gene>